<evidence type="ECO:0000256" key="1">
    <source>
        <dbReference type="ARBA" id="ARBA00004442"/>
    </source>
</evidence>
<name>A0A938WS58_9BACT</name>
<reference evidence="8" key="2">
    <citation type="journal article" date="2021" name="Sci. Rep.">
        <title>The distribution of antibiotic resistance genes in chicken gut microbiota commensals.</title>
        <authorList>
            <person name="Juricova H."/>
            <person name="Matiasovicova J."/>
            <person name="Kubasova T."/>
            <person name="Cejkova D."/>
            <person name="Rychlik I."/>
        </authorList>
    </citation>
    <scope>NUCLEOTIDE SEQUENCE</scope>
    <source>
        <strain evidence="8">An824</strain>
    </source>
</reference>
<comment type="caution">
    <text evidence="8">The sequence shown here is derived from an EMBL/GenBank/DDBJ whole genome shotgun (WGS) entry which is preliminary data.</text>
</comment>
<protein>
    <submittedName>
        <fullName evidence="8">TolC family protein</fullName>
    </submittedName>
</protein>
<dbReference type="InterPro" id="IPR003423">
    <property type="entry name" value="OMP_efflux"/>
</dbReference>
<evidence type="ECO:0000256" key="5">
    <source>
        <dbReference type="ARBA" id="ARBA00022692"/>
    </source>
</evidence>
<evidence type="ECO:0000256" key="3">
    <source>
        <dbReference type="ARBA" id="ARBA00022448"/>
    </source>
</evidence>
<dbReference type="EMBL" id="JACJJG010000011">
    <property type="protein sequence ID" value="MBM6673025.1"/>
    <property type="molecule type" value="Genomic_DNA"/>
</dbReference>
<dbReference type="RefSeq" id="WP_205103599.1">
    <property type="nucleotide sequence ID" value="NZ_JACJJG010000011.1"/>
</dbReference>
<gene>
    <name evidence="8" type="ORF">H6A34_03940</name>
</gene>
<keyword evidence="4" id="KW-1134">Transmembrane beta strand</keyword>
<keyword evidence="6" id="KW-0472">Membrane</keyword>
<evidence type="ECO:0000256" key="4">
    <source>
        <dbReference type="ARBA" id="ARBA00022452"/>
    </source>
</evidence>
<comment type="similarity">
    <text evidence="2">Belongs to the outer membrane factor (OMF) (TC 1.B.17) family.</text>
</comment>
<keyword evidence="5" id="KW-0812">Transmembrane</keyword>
<dbReference type="GO" id="GO:0015562">
    <property type="term" value="F:efflux transmembrane transporter activity"/>
    <property type="evidence" value="ECO:0007669"/>
    <property type="project" value="InterPro"/>
</dbReference>
<dbReference type="InterPro" id="IPR051906">
    <property type="entry name" value="TolC-like"/>
</dbReference>
<organism evidence="8 9">
    <name type="scientific">Marseilla massiliensis</name>
    <dbReference type="NCBI Taxonomy" id="1841864"/>
    <lineage>
        <taxon>Bacteria</taxon>
        <taxon>Pseudomonadati</taxon>
        <taxon>Bacteroidota</taxon>
        <taxon>Bacteroidia</taxon>
        <taxon>Bacteroidales</taxon>
        <taxon>Prevotellaceae</taxon>
        <taxon>Marseilla</taxon>
    </lineage>
</organism>
<dbReference type="Gene3D" id="1.20.1600.10">
    <property type="entry name" value="Outer membrane efflux proteins (OEP)"/>
    <property type="match status" value="1"/>
</dbReference>
<dbReference type="AlphaFoldDB" id="A0A938WS58"/>
<sequence>MKHVPLLIMLACAISRADAQQVLSLDSCRAMALRNNKQLAIAALKQDVARDARKAARTKYLPHVDVLGGYEFTSREVSILNDRQKGALGSLGTNAAGQLGSTMSDVISEMAGQGIITSQTAEALGNIAQGIMPGIEEAGNNMGKTIRDAFKTDTRNFFAASIMLTQPIYMGGSIIAANKIADISEELAANSLHSRKQDIIYDVDNAYWTVVSLKHKQKLATSYYNLVKKLSGDVGKMIKEGVATRADGLRVDVKVNEAEMQLTQVDNGLSLAKMLLCQLCGLQISDKVALEDENKDMVSAAADIPVASVDDAMENRTELKMLQNAVDISKQSTKLVRAAYLPQVALTGGYLITNPSLYNGFERKFSGVWNIGVMVRIPVWNWFEGTYKIRAGKTATSIAMLELDEAREKIELQVNQSSFKVAEANKKLAMACKNVERAEENLRCANLGFKEGVMDVTDVMAAQTAWLQACSQKIDADIDVKLTQTNLKKVLGEELYQ</sequence>
<dbReference type="GO" id="GO:1990281">
    <property type="term" value="C:efflux pump complex"/>
    <property type="evidence" value="ECO:0007669"/>
    <property type="project" value="TreeGrafter"/>
</dbReference>
<keyword evidence="3" id="KW-0813">Transport</keyword>
<evidence type="ECO:0000313" key="8">
    <source>
        <dbReference type="EMBL" id="MBM6673025.1"/>
    </source>
</evidence>
<dbReference type="PANTHER" id="PTHR30026:SF20">
    <property type="entry name" value="OUTER MEMBRANE PROTEIN TOLC"/>
    <property type="match status" value="1"/>
</dbReference>
<dbReference type="GO" id="GO:0015288">
    <property type="term" value="F:porin activity"/>
    <property type="evidence" value="ECO:0007669"/>
    <property type="project" value="TreeGrafter"/>
</dbReference>
<reference evidence="8" key="1">
    <citation type="submission" date="2020-08" db="EMBL/GenBank/DDBJ databases">
        <authorList>
            <person name="Cejkova D."/>
            <person name="Kubasova T."/>
            <person name="Jahodarova E."/>
            <person name="Rychlik I."/>
        </authorList>
    </citation>
    <scope>NUCLEOTIDE SEQUENCE</scope>
    <source>
        <strain evidence="8">An824</strain>
    </source>
</reference>
<evidence type="ECO:0000256" key="2">
    <source>
        <dbReference type="ARBA" id="ARBA00007613"/>
    </source>
</evidence>
<dbReference type="Proteomes" id="UP000706891">
    <property type="component" value="Unassembled WGS sequence"/>
</dbReference>
<comment type="subcellular location">
    <subcellularLocation>
        <location evidence="1">Cell outer membrane</location>
    </subcellularLocation>
</comment>
<evidence type="ECO:0000313" key="9">
    <source>
        <dbReference type="Proteomes" id="UP000706891"/>
    </source>
</evidence>
<proteinExistence type="inferred from homology"/>
<dbReference type="PANTHER" id="PTHR30026">
    <property type="entry name" value="OUTER MEMBRANE PROTEIN TOLC"/>
    <property type="match status" value="1"/>
</dbReference>
<keyword evidence="7" id="KW-0998">Cell outer membrane</keyword>
<keyword evidence="9" id="KW-1185">Reference proteome</keyword>
<evidence type="ECO:0000256" key="6">
    <source>
        <dbReference type="ARBA" id="ARBA00023136"/>
    </source>
</evidence>
<dbReference type="GO" id="GO:0009279">
    <property type="term" value="C:cell outer membrane"/>
    <property type="evidence" value="ECO:0007669"/>
    <property type="project" value="UniProtKB-SubCell"/>
</dbReference>
<dbReference type="SUPFAM" id="SSF56954">
    <property type="entry name" value="Outer membrane efflux proteins (OEP)"/>
    <property type="match status" value="1"/>
</dbReference>
<accession>A0A938WS58</accession>
<evidence type="ECO:0000256" key="7">
    <source>
        <dbReference type="ARBA" id="ARBA00023237"/>
    </source>
</evidence>
<dbReference type="Pfam" id="PF02321">
    <property type="entry name" value="OEP"/>
    <property type="match status" value="1"/>
</dbReference>